<keyword evidence="3" id="KW-1185">Reference proteome</keyword>
<name>D0LQC3_HALO1</name>
<reference evidence="2 3" key="1">
    <citation type="journal article" date="2010" name="Stand. Genomic Sci.">
        <title>Complete genome sequence of Haliangium ochraceum type strain (SMP-2).</title>
        <authorList>
            <consortium name="US DOE Joint Genome Institute (JGI-PGF)"/>
            <person name="Ivanova N."/>
            <person name="Daum C."/>
            <person name="Lang E."/>
            <person name="Abt B."/>
            <person name="Kopitz M."/>
            <person name="Saunders E."/>
            <person name="Lapidus A."/>
            <person name="Lucas S."/>
            <person name="Glavina Del Rio T."/>
            <person name="Nolan M."/>
            <person name="Tice H."/>
            <person name="Copeland A."/>
            <person name="Cheng J.F."/>
            <person name="Chen F."/>
            <person name="Bruce D."/>
            <person name="Goodwin L."/>
            <person name="Pitluck S."/>
            <person name="Mavromatis K."/>
            <person name="Pati A."/>
            <person name="Mikhailova N."/>
            <person name="Chen A."/>
            <person name="Palaniappan K."/>
            <person name="Land M."/>
            <person name="Hauser L."/>
            <person name="Chang Y.J."/>
            <person name="Jeffries C.D."/>
            <person name="Detter J.C."/>
            <person name="Brettin T."/>
            <person name="Rohde M."/>
            <person name="Goker M."/>
            <person name="Bristow J."/>
            <person name="Markowitz V."/>
            <person name="Eisen J.A."/>
            <person name="Hugenholtz P."/>
            <person name="Kyrpides N.C."/>
            <person name="Klenk H.P."/>
        </authorList>
    </citation>
    <scope>NUCLEOTIDE SEQUENCE [LARGE SCALE GENOMIC DNA]</scope>
    <source>
        <strain evidence="3">DSM 14365 / CIP 107738 / JCM 11303 / AJ 13395 / SMP-2</strain>
    </source>
</reference>
<evidence type="ECO:0000256" key="1">
    <source>
        <dbReference type="SAM" id="MobiDB-lite"/>
    </source>
</evidence>
<gene>
    <name evidence="2" type="ordered locus">Hoch_6463</name>
</gene>
<dbReference type="RefSeq" id="WP_012831524.1">
    <property type="nucleotide sequence ID" value="NC_013440.1"/>
</dbReference>
<accession>D0LQC3</accession>
<dbReference type="HOGENOM" id="CLU_478003_0_0_7"/>
<dbReference type="Proteomes" id="UP000001880">
    <property type="component" value="Chromosome"/>
</dbReference>
<sequence>MRFSLKQTSARAFDLSLPDEQGHTRKLGFENIADLGGAVEINESAVLVEQASARQAQLASALWELTQGSISAESAVTVSELFVDGQIPKASAEALPLLGRVALKRLSTDALILDGFMPRLAVGLAVEGLDLEQRAEGGQVVANALEVRTLETILGDFLLRAETVRAESAAARWGDAASAAQVAETEADTKAVDIDAGLLKANGLSARSRSIELDGDELRIHDISVRGSMYTVSKLEADKLSCTIDLTAAPVDGDEVSAEKPAAPPPPKAKPSGKPNPFVIDWRLLDRVDGELDVDATVDVHLPVIRRRKATHCFRVPIERGILNYRQLESGLSMLENAVIDFELRKNKLVIERDLPIIRMRKNLVEWDLDAEGVALAKQRRVRLRTLPHYRIVSSGDNKGGGGGDVKLQGLDLDNLRIEFSATKPTAPAKAQVVSLEGGAAPAAAPAAPAAPAAVNGPQPQFEGVLSDFLLTRLSIGGELHYPDGQGILNIKIKQLLTGLRGLRVGDLRIDVGAVRLEALEDGKVHFDGMKPTKITLTLRGLALENVVVEKLPGDAAEGAAAPKRAPSQS</sequence>
<proteinExistence type="predicted"/>
<feature type="region of interest" description="Disordered" evidence="1">
    <location>
        <begin position="253"/>
        <end position="275"/>
    </location>
</feature>
<dbReference type="EMBL" id="CP001804">
    <property type="protein sequence ID" value="ACY18932.1"/>
    <property type="molecule type" value="Genomic_DNA"/>
</dbReference>
<protein>
    <submittedName>
        <fullName evidence="2">Uncharacterized protein</fullName>
    </submittedName>
</protein>
<evidence type="ECO:0000313" key="2">
    <source>
        <dbReference type="EMBL" id="ACY18932.1"/>
    </source>
</evidence>
<evidence type="ECO:0000313" key="3">
    <source>
        <dbReference type="Proteomes" id="UP000001880"/>
    </source>
</evidence>
<dbReference type="AlphaFoldDB" id="D0LQC3"/>
<dbReference type="KEGG" id="hoh:Hoch_6463"/>
<organism evidence="2 3">
    <name type="scientific">Haliangium ochraceum (strain DSM 14365 / JCM 11303 / SMP-2)</name>
    <dbReference type="NCBI Taxonomy" id="502025"/>
    <lineage>
        <taxon>Bacteria</taxon>
        <taxon>Pseudomonadati</taxon>
        <taxon>Myxococcota</taxon>
        <taxon>Polyangia</taxon>
        <taxon>Haliangiales</taxon>
        <taxon>Kofleriaceae</taxon>
        <taxon>Haliangium</taxon>
    </lineage>
</organism>